<reference evidence="10" key="2">
    <citation type="journal article" date="2012" name="PLoS ONE">
        <title>A Deeply Branching Thermophilic Bacterium with an Ancient Acetyl-CoA Pathway Dominates a Subsurface Ecosystem.</title>
        <authorList>
            <person name="Takami H."/>
            <person name="Noguchi H."/>
            <person name="Takaki Y."/>
            <person name="Uchiyama I."/>
            <person name="Toyoda A."/>
            <person name="Nishi S."/>
            <person name="Chee G.-J."/>
            <person name="Arai W."/>
            <person name="Nunoura T."/>
            <person name="Itoh T."/>
            <person name="Hattori M."/>
            <person name="Takai K."/>
        </authorList>
    </citation>
    <scope>NUCLEOTIDE SEQUENCE</scope>
</reference>
<proteinExistence type="inferred from homology"/>
<reference evidence="10" key="1">
    <citation type="journal article" date="2005" name="Environ. Microbiol.">
        <title>Genetic and functional properties of uncultivated thermophilic crenarchaeotes from a subsurface gold mine as revealed by analysis of genome fragments.</title>
        <authorList>
            <person name="Nunoura T."/>
            <person name="Hirayama H."/>
            <person name="Takami H."/>
            <person name="Oida H."/>
            <person name="Nishi S."/>
            <person name="Shimamura S."/>
            <person name="Suzuki Y."/>
            <person name="Inagaki F."/>
            <person name="Takai K."/>
            <person name="Nealson K.H."/>
            <person name="Horikoshi K."/>
        </authorList>
    </citation>
    <scope>NUCLEOTIDE SEQUENCE</scope>
</reference>
<comment type="similarity">
    <text evidence="7 8">Belongs to the PINc/VapC protein family.</text>
</comment>
<dbReference type="PANTHER" id="PTHR33653">
    <property type="entry name" value="RIBONUCLEASE VAPC2"/>
    <property type="match status" value="1"/>
</dbReference>
<evidence type="ECO:0000313" key="10">
    <source>
        <dbReference type="EMBL" id="BAL56446.1"/>
    </source>
</evidence>
<feature type="binding site" evidence="8">
    <location>
        <position position="9"/>
    </location>
    <ligand>
        <name>Mg(2+)</name>
        <dbReference type="ChEBI" id="CHEBI:18420"/>
    </ligand>
</feature>
<feature type="domain" description="PIN" evidence="9">
    <location>
        <begin position="6"/>
        <end position="122"/>
    </location>
</feature>
<accession>H5SJW0</accession>
<dbReference type="GO" id="GO:0004540">
    <property type="term" value="F:RNA nuclease activity"/>
    <property type="evidence" value="ECO:0007669"/>
    <property type="project" value="InterPro"/>
</dbReference>
<sequence>MSEKRYVLDSFAVLAYLQDEPGAQLVENILADKESVVFLCAINLGEVYYITHRERGEAEAERVLLVMEQLPIKEVLPDRALILQAARIKAEYTVSYADAFVAALAERLAATVVTGDPEFEQLPSVAIKWLPQA</sequence>
<dbReference type="InterPro" id="IPR029060">
    <property type="entry name" value="PIN-like_dom_sf"/>
</dbReference>
<evidence type="ECO:0000256" key="6">
    <source>
        <dbReference type="ARBA" id="ARBA00022842"/>
    </source>
</evidence>
<dbReference type="SUPFAM" id="SSF88723">
    <property type="entry name" value="PIN domain-like"/>
    <property type="match status" value="1"/>
</dbReference>
<dbReference type="AlphaFoldDB" id="H5SJW0"/>
<dbReference type="EMBL" id="AP011747">
    <property type="protein sequence ID" value="BAL56446.1"/>
    <property type="molecule type" value="Genomic_DNA"/>
</dbReference>
<evidence type="ECO:0000256" key="5">
    <source>
        <dbReference type="ARBA" id="ARBA00022801"/>
    </source>
</evidence>
<evidence type="ECO:0000256" key="8">
    <source>
        <dbReference type="HAMAP-Rule" id="MF_00265"/>
    </source>
</evidence>
<evidence type="ECO:0000256" key="4">
    <source>
        <dbReference type="ARBA" id="ARBA00022723"/>
    </source>
</evidence>
<evidence type="ECO:0000256" key="7">
    <source>
        <dbReference type="ARBA" id="ARBA00038093"/>
    </source>
</evidence>
<dbReference type="EC" id="3.1.-.-" evidence="8"/>
<dbReference type="Gene3D" id="3.40.50.1010">
    <property type="entry name" value="5'-nuclease"/>
    <property type="match status" value="1"/>
</dbReference>
<evidence type="ECO:0000259" key="9">
    <source>
        <dbReference type="Pfam" id="PF01850"/>
    </source>
</evidence>
<keyword evidence="4 8" id="KW-0479">Metal-binding</keyword>
<dbReference type="InterPro" id="IPR022907">
    <property type="entry name" value="VapC_family"/>
</dbReference>
<evidence type="ECO:0000256" key="1">
    <source>
        <dbReference type="ARBA" id="ARBA00001946"/>
    </source>
</evidence>
<comment type="cofactor">
    <cofactor evidence="1 8">
        <name>Mg(2+)</name>
        <dbReference type="ChEBI" id="CHEBI:18420"/>
    </cofactor>
</comment>
<dbReference type="PANTHER" id="PTHR33653:SF1">
    <property type="entry name" value="RIBONUCLEASE VAPC2"/>
    <property type="match status" value="1"/>
</dbReference>
<comment type="function">
    <text evidence="8">Toxic component of a toxin-antitoxin (TA) system. An RNase.</text>
</comment>
<feature type="binding site" evidence="8">
    <location>
        <position position="98"/>
    </location>
    <ligand>
        <name>Mg(2+)</name>
        <dbReference type="ChEBI" id="CHEBI:18420"/>
    </ligand>
</feature>
<gene>
    <name evidence="8" type="primary">vapC</name>
    <name evidence="10" type="ORF">HGMM_F37H05C39</name>
</gene>
<keyword evidence="5 8" id="KW-0378">Hydrolase</keyword>
<dbReference type="GO" id="GO:0090729">
    <property type="term" value="F:toxin activity"/>
    <property type="evidence" value="ECO:0007669"/>
    <property type="project" value="UniProtKB-KW"/>
</dbReference>
<dbReference type="GO" id="GO:0000287">
    <property type="term" value="F:magnesium ion binding"/>
    <property type="evidence" value="ECO:0007669"/>
    <property type="project" value="UniProtKB-UniRule"/>
</dbReference>
<keyword evidence="6 8" id="KW-0460">Magnesium</keyword>
<dbReference type="CDD" id="cd18689">
    <property type="entry name" value="PIN_VapC-like"/>
    <property type="match status" value="1"/>
</dbReference>
<name>H5SJW0_9BACT</name>
<dbReference type="HAMAP" id="MF_00265">
    <property type="entry name" value="VapC_Nob1"/>
    <property type="match status" value="1"/>
</dbReference>
<organism evidence="10">
    <name type="scientific">uncultured Acetothermia bacterium</name>
    <dbReference type="NCBI Taxonomy" id="236499"/>
    <lineage>
        <taxon>Bacteria</taxon>
        <taxon>Candidatus Bipolaricaulota</taxon>
        <taxon>environmental samples</taxon>
    </lineage>
</organism>
<evidence type="ECO:0000256" key="3">
    <source>
        <dbReference type="ARBA" id="ARBA00022722"/>
    </source>
</evidence>
<keyword evidence="8" id="KW-0800">Toxin</keyword>
<evidence type="ECO:0000256" key="2">
    <source>
        <dbReference type="ARBA" id="ARBA00022649"/>
    </source>
</evidence>
<keyword evidence="2 8" id="KW-1277">Toxin-antitoxin system</keyword>
<protein>
    <recommendedName>
        <fullName evidence="8">Ribonuclease VapC</fullName>
        <shortName evidence="8">RNase VapC</shortName>
        <ecNumber evidence="8">3.1.-.-</ecNumber>
    </recommendedName>
    <alternativeName>
        <fullName evidence="8">Toxin VapC</fullName>
    </alternativeName>
</protein>
<dbReference type="InterPro" id="IPR002716">
    <property type="entry name" value="PIN_dom"/>
</dbReference>
<dbReference type="InterPro" id="IPR050556">
    <property type="entry name" value="Type_II_TA_system_RNase"/>
</dbReference>
<dbReference type="GO" id="GO:0016787">
    <property type="term" value="F:hydrolase activity"/>
    <property type="evidence" value="ECO:0007669"/>
    <property type="project" value="UniProtKB-KW"/>
</dbReference>
<keyword evidence="3 8" id="KW-0540">Nuclease</keyword>
<dbReference type="Pfam" id="PF01850">
    <property type="entry name" value="PIN"/>
    <property type="match status" value="1"/>
</dbReference>